<dbReference type="eggNOG" id="COG0745">
    <property type="taxonomic scope" value="Bacteria"/>
</dbReference>
<dbReference type="STRING" id="160454.RV10_GL003909"/>
<accession>R2SM13</accession>
<feature type="domain" description="OmpR/PhoB-type" evidence="5">
    <location>
        <begin position="154"/>
        <end position="258"/>
    </location>
</feature>
<dbReference type="SUPFAM" id="SSF46894">
    <property type="entry name" value="C-terminal effector domain of the bipartite response regulators"/>
    <property type="match status" value="1"/>
</dbReference>
<dbReference type="HOGENOM" id="CLU_088180_0_0_9"/>
<dbReference type="GO" id="GO:0000160">
    <property type="term" value="P:phosphorelay signal transduction system"/>
    <property type="evidence" value="ECO:0007669"/>
    <property type="project" value="InterPro"/>
</dbReference>
<dbReference type="InterPro" id="IPR001867">
    <property type="entry name" value="OmpR/PhoB-type_DNA-bd"/>
</dbReference>
<keyword evidence="2 4" id="KW-0238">DNA-binding</keyword>
<sequence>MDWRGMGALVRRVPKKQTNPFVQSETNKECEHVNKVLILTKNILAEQQLQKQLQLLDYEVFCSRESFINQKMASILPFFPIILLSETISNLEIGKFLAYKTRTTNLVVRLVMNEPDEEEVRSWQELGITWGLFKSLSFDGLREELVKLQNEFYDELLENSSEECPAIDKIENRTMETSAGRIYFSKKEEQLFKMLLESKDTLISRSDICEVLWPEGETDSNRSQLSCITTKIKNKFKAAGYQGDTIITKWGRGYGLHPDFYYYLSTDQAGDNYPEFIRDHRKLDRVLI</sequence>
<dbReference type="EMBL" id="AJAQ01000008">
    <property type="protein sequence ID" value="EOH96190.1"/>
    <property type="molecule type" value="Genomic_DNA"/>
</dbReference>
<evidence type="ECO:0000256" key="1">
    <source>
        <dbReference type="ARBA" id="ARBA00023015"/>
    </source>
</evidence>
<evidence type="ECO:0000256" key="2">
    <source>
        <dbReference type="ARBA" id="ARBA00023125"/>
    </source>
</evidence>
<dbReference type="InterPro" id="IPR016032">
    <property type="entry name" value="Sig_transdc_resp-reg_C-effctor"/>
</dbReference>
<reference evidence="6 7" key="1">
    <citation type="submission" date="2013-02" db="EMBL/GenBank/DDBJ databases">
        <title>The Genome Sequence of Enterococcus pallens BAA-351.</title>
        <authorList>
            <consortium name="The Broad Institute Genome Sequencing Platform"/>
            <consortium name="The Broad Institute Genome Sequencing Center for Infectious Disease"/>
            <person name="Earl A.M."/>
            <person name="Gilmore M.S."/>
            <person name="Lebreton F."/>
            <person name="Walker B."/>
            <person name="Young S.K."/>
            <person name="Zeng Q."/>
            <person name="Gargeya S."/>
            <person name="Fitzgerald M."/>
            <person name="Haas B."/>
            <person name="Abouelleil A."/>
            <person name="Alvarado L."/>
            <person name="Arachchi H.M."/>
            <person name="Berlin A.M."/>
            <person name="Chapman S.B."/>
            <person name="Dewar J."/>
            <person name="Goldberg J."/>
            <person name="Griggs A."/>
            <person name="Gujja S."/>
            <person name="Hansen M."/>
            <person name="Howarth C."/>
            <person name="Imamovic A."/>
            <person name="Larimer J."/>
            <person name="McCowan C."/>
            <person name="Murphy C."/>
            <person name="Neiman D."/>
            <person name="Pearson M."/>
            <person name="Priest M."/>
            <person name="Roberts A."/>
            <person name="Saif S."/>
            <person name="Shea T."/>
            <person name="Sisk P."/>
            <person name="Sykes S."/>
            <person name="Wortman J."/>
            <person name="Nusbaum C."/>
            <person name="Birren B."/>
        </authorList>
    </citation>
    <scope>NUCLEOTIDE SEQUENCE [LARGE SCALE GENOMIC DNA]</scope>
    <source>
        <strain evidence="6 7">ATCC BAA-351</strain>
    </source>
</reference>
<comment type="caution">
    <text evidence="6">The sequence shown here is derived from an EMBL/GenBank/DDBJ whole genome shotgun (WGS) entry which is preliminary data.</text>
</comment>
<evidence type="ECO:0000313" key="7">
    <source>
        <dbReference type="Proteomes" id="UP000013782"/>
    </source>
</evidence>
<feature type="DNA-binding region" description="OmpR/PhoB-type" evidence="4">
    <location>
        <begin position="154"/>
        <end position="258"/>
    </location>
</feature>
<gene>
    <name evidence="6" type="ORF">UAU_00839</name>
</gene>
<dbReference type="Gene3D" id="1.10.10.10">
    <property type="entry name" value="Winged helix-like DNA-binding domain superfamily/Winged helix DNA-binding domain"/>
    <property type="match status" value="1"/>
</dbReference>
<dbReference type="AlphaFoldDB" id="R2SM13"/>
<dbReference type="InterPro" id="IPR036388">
    <property type="entry name" value="WH-like_DNA-bd_sf"/>
</dbReference>
<evidence type="ECO:0000256" key="4">
    <source>
        <dbReference type="PROSITE-ProRule" id="PRU01091"/>
    </source>
</evidence>
<name>R2SM13_9ENTE</name>
<evidence type="ECO:0000256" key="3">
    <source>
        <dbReference type="ARBA" id="ARBA00023163"/>
    </source>
</evidence>
<dbReference type="GO" id="GO:0006355">
    <property type="term" value="P:regulation of DNA-templated transcription"/>
    <property type="evidence" value="ECO:0007669"/>
    <property type="project" value="InterPro"/>
</dbReference>
<evidence type="ECO:0000259" key="5">
    <source>
        <dbReference type="PROSITE" id="PS51755"/>
    </source>
</evidence>
<keyword evidence="3" id="KW-0804">Transcription</keyword>
<dbReference type="PATRIC" id="fig|1158607.3.peg.838"/>
<proteinExistence type="predicted"/>
<keyword evidence="1" id="KW-0805">Transcription regulation</keyword>
<dbReference type="GO" id="GO:0003677">
    <property type="term" value="F:DNA binding"/>
    <property type="evidence" value="ECO:0007669"/>
    <property type="project" value="UniProtKB-UniRule"/>
</dbReference>
<protein>
    <recommendedName>
        <fullName evidence="5">OmpR/PhoB-type domain-containing protein</fullName>
    </recommendedName>
</protein>
<dbReference type="PROSITE" id="PS51755">
    <property type="entry name" value="OMPR_PHOB"/>
    <property type="match status" value="1"/>
</dbReference>
<evidence type="ECO:0000313" key="6">
    <source>
        <dbReference type="EMBL" id="EOH96190.1"/>
    </source>
</evidence>
<keyword evidence="7" id="KW-1185">Reference proteome</keyword>
<organism evidence="6 7">
    <name type="scientific">Enterococcus pallens ATCC BAA-351</name>
    <dbReference type="NCBI Taxonomy" id="1158607"/>
    <lineage>
        <taxon>Bacteria</taxon>
        <taxon>Bacillati</taxon>
        <taxon>Bacillota</taxon>
        <taxon>Bacilli</taxon>
        <taxon>Lactobacillales</taxon>
        <taxon>Enterococcaceae</taxon>
        <taxon>Enterococcus</taxon>
    </lineage>
</organism>
<dbReference type="Proteomes" id="UP000013782">
    <property type="component" value="Unassembled WGS sequence"/>
</dbReference>
<dbReference type="Pfam" id="PF00486">
    <property type="entry name" value="Trans_reg_C"/>
    <property type="match status" value="1"/>
</dbReference>